<proteinExistence type="predicted"/>
<accession>A6H9A9</accession>
<evidence type="ECO:0000313" key="1">
    <source>
        <dbReference type="EMBL" id="EDM02614.1"/>
    </source>
</evidence>
<dbReference type="EMBL" id="CH473947">
    <property type="protein sequence ID" value="EDM02614.1"/>
    <property type="molecule type" value="Genomic_DNA"/>
</dbReference>
<protein>
    <submittedName>
        <fullName evidence="1">RCG61518</fullName>
    </submittedName>
</protein>
<dbReference type="AlphaFoldDB" id="A6H9A9"/>
<dbReference type="Proteomes" id="UP000234681">
    <property type="component" value="Chromosome 6"/>
</dbReference>
<reference evidence="2" key="1">
    <citation type="submission" date="2005-09" db="EMBL/GenBank/DDBJ databases">
        <authorList>
            <person name="Mural R.J."/>
            <person name="Li P.W."/>
            <person name="Adams M.D."/>
            <person name="Amanatides P.G."/>
            <person name="Baden-Tillson H."/>
            <person name="Barnstead M."/>
            <person name="Chin S.H."/>
            <person name="Dew I."/>
            <person name="Evans C.A."/>
            <person name="Ferriera S."/>
            <person name="Flanigan M."/>
            <person name="Fosler C."/>
            <person name="Glodek A."/>
            <person name="Gu Z."/>
            <person name="Holt R.A."/>
            <person name="Jennings D."/>
            <person name="Kraft C.L."/>
            <person name="Lu F."/>
            <person name="Nguyen T."/>
            <person name="Nusskern D.R."/>
            <person name="Pfannkoch C.M."/>
            <person name="Sitter C."/>
            <person name="Sutton G.G."/>
            <person name="Venter J.C."/>
            <person name="Wang Z."/>
            <person name="Woodage T."/>
            <person name="Zheng X.H."/>
            <person name="Zhong F."/>
        </authorList>
    </citation>
    <scope>NUCLEOTIDE SEQUENCE [LARGE SCALE GENOMIC DNA]</scope>
    <source>
        <strain>BN</strain>
        <strain evidence="2">Sprague-Dawley</strain>
    </source>
</reference>
<organism evidence="1 2">
    <name type="scientific">Rattus norvegicus</name>
    <name type="common">Rat</name>
    <dbReference type="NCBI Taxonomy" id="10116"/>
    <lineage>
        <taxon>Eukaryota</taxon>
        <taxon>Metazoa</taxon>
        <taxon>Chordata</taxon>
        <taxon>Craniata</taxon>
        <taxon>Vertebrata</taxon>
        <taxon>Euteleostomi</taxon>
        <taxon>Mammalia</taxon>
        <taxon>Eutheria</taxon>
        <taxon>Euarchontoglires</taxon>
        <taxon>Glires</taxon>
        <taxon>Rodentia</taxon>
        <taxon>Myomorpha</taxon>
        <taxon>Muroidea</taxon>
        <taxon>Muridae</taxon>
        <taxon>Murinae</taxon>
        <taxon>Rattus</taxon>
    </lineage>
</organism>
<evidence type="ECO:0000313" key="2">
    <source>
        <dbReference type="Proteomes" id="UP000234681"/>
    </source>
</evidence>
<sequence>MDNLHKDYHYNFINSLDEATKYDFLRSFKTTNKQWESGVRTVRTTDLMD</sequence>
<name>A6H9A9_RAT</name>
<gene>
    <name evidence="1" type="ORF">rCG_61518</name>
</gene>